<dbReference type="EMBL" id="QGKV02000649">
    <property type="protein sequence ID" value="KAF3583152.1"/>
    <property type="molecule type" value="Genomic_DNA"/>
</dbReference>
<evidence type="ECO:0000313" key="2">
    <source>
        <dbReference type="Proteomes" id="UP000266723"/>
    </source>
</evidence>
<name>A0ABQ7E026_BRACR</name>
<protein>
    <submittedName>
        <fullName evidence="1">Uncharacterized protein</fullName>
    </submittedName>
</protein>
<gene>
    <name evidence="1" type="ORF">DY000_02032495</name>
</gene>
<proteinExistence type="predicted"/>
<keyword evidence="2" id="KW-1185">Reference proteome</keyword>
<organism evidence="1 2">
    <name type="scientific">Brassica cretica</name>
    <name type="common">Mustard</name>
    <dbReference type="NCBI Taxonomy" id="69181"/>
    <lineage>
        <taxon>Eukaryota</taxon>
        <taxon>Viridiplantae</taxon>
        <taxon>Streptophyta</taxon>
        <taxon>Embryophyta</taxon>
        <taxon>Tracheophyta</taxon>
        <taxon>Spermatophyta</taxon>
        <taxon>Magnoliopsida</taxon>
        <taxon>eudicotyledons</taxon>
        <taxon>Gunneridae</taxon>
        <taxon>Pentapetalae</taxon>
        <taxon>rosids</taxon>
        <taxon>malvids</taxon>
        <taxon>Brassicales</taxon>
        <taxon>Brassicaceae</taxon>
        <taxon>Brassiceae</taxon>
        <taxon>Brassica</taxon>
    </lineage>
</organism>
<dbReference type="Proteomes" id="UP000266723">
    <property type="component" value="Unassembled WGS sequence"/>
</dbReference>
<accession>A0ABQ7E026</accession>
<comment type="caution">
    <text evidence="1">The sequence shown here is derived from an EMBL/GenBank/DDBJ whole genome shotgun (WGS) entry which is preliminary data.</text>
</comment>
<reference evidence="1 2" key="1">
    <citation type="journal article" date="2020" name="BMC Genomics">
        <title>Intraspecific diversification of the crop wild relative Brassica cretica Lam. using demographic model selection.</title>
        <authorList>
            <person name="Kioukis A."/>
            <person name="Michalopoulou V.A."/>
            <person name="Briers L."/>
            <person name="Pirintsos S."/>
            <person name="Studholme D.J."/>
            <person name="Pavlidis P."/>
            <person name="Sarris P.F."/>
        </authorList>
    </citation>
    <scope>NUCLEOTIDE SEQUENCE [LARGE SCALE GENOMIC DNA]</scope>
    <source>
        <strain evidence="2">cv. PFS-1207/04</strain>
    </source>
</reference>
<sequence>MVTTKLDRICTAETVTMASQPRRNLGRTTTMAITVATILKRISITPDMVMT</sequence>
<evidence type="ECO:0000313" key="1">
    <source>
        <dbReference type="EMBL" id="KAF3583152.1"/>
    </source>
</evidence>